<accession>A0A4R5A0I9</accession>
<sequence length="115" mass="11915">MAIFHRNGNGPEESLTEWPAPVGAGAARAAPAGRGRAAWFAGFVAALALTILVVFVLQNTRDVDLAFLWLDGRVPLALALLVAAACSAVFVTLIRRGTARPSGTGRHTGRATPPG</sequence>
<dbReference type="EMBL" id="SMLB01000054">
    <property type="protein sequence ID" value="TDD65273.1"/>
    <property type="molecule type" value="Genomic_DNA"/>
</dbReference>
<gene>
    <name evidence="2" type="ORF">E1262_25755</name>
</gene>
<feature type="transmembrane region" description="Helical" evidence="1">
    <location>
        <begin position="37"/>
        <end position="56"/>
    </location>
</feature>
<evidence type="ECO:0000313" key="3">
    <source>
        <dbReference type="Proteomes" id="UP000295217"/>
    </source>
</evidence>
<evidence type="ECO:0000313" key="2">
    <source>
        <dbReference type="EMBL" id="TDD65273.1"/>
    </source>
</evidence>
<keyword evidence="1" id="KW-0812">Transmembrane</keyword>
<reference evidence="2 3" key="1">
    <citation type="submission" date="2019-02" db="EMBL/GenBank/DDBJ databases">
        <title>Draft genome sequences of novel Actinobacteria.</title>
        <authorList>
            <person name="Sahin N."/>
            <person name="Ay H."/>
            <person name="Saygin H."/>
        </authorList>
    </citation>
    <scope>NUCLEOTIDE SEQUENCE [LARGE SCALE GENOMIC DNA]</scope>
    <source>
        <strain evidence="2 3">8K307</strain>
    </source>
</reference>
<comment type="caution">
    <text evidence="2">The sequence shown here is derived from an EMBL/GenBank/DDBJ whole genome shotgun (WGS) entry which is preliminary data.</text>
</comment>
<name>A0A4R5A0I9_9ACTN</name>
<keyword evidence="1" id="KW-0472">Membrane</keyword>
<proteinExistence type="predicted"/>
<keyword evidence="3" id="KW-1185">Reference proteome</keyword>
<feature type="transmembrane region" description="Helical" evidence="1">
    <location>
        <begin position="76"/>
        <end position="94"/>
    </location>
</feature>
<evidence type="ECO:0008006" key="4">
    <source>
        <dbReference type="Google" id="ProtNLM"/>
    </source>
</evidence>
<dbReference type="AlphaFoldDB" id="A0A4R5A0I9"/>
<evidence type="ECO:0000256" key="1">
    <source>
        <dbReference type="SAM" id="Phobius"/>
    </source>
</evidence>
<dbReference type="Proteomes" id="UP000295217">
    <property type="component" value="Unassembled WGS sequence"/>
</dbReference>
<protein>
    <recommendedName>
        <fullName evidence="4">DUF1049 domain-containing protein</fullName>
    </recommendedName>
</protein>
<organism evidence="2 3">
    <name type="scientific">Jiangella aurantiaca</name>
    <dbReference type="NCBI Taxonomy" id="2530373"/>
    <lineage>
        <taxon>Bacteria</taxon>
        <taxon>Bacillati</taxon>
        <taxon>Actinomycetota</taxon>
        <taxon>Actinomycetes</taxon>
        <taxon>Jiangellales</taxon>
        <taxon>Jiangellaceae</taxon>
        <taxon>Jiangella</taxon>
    </lineage>
</organism>
<dbReference type="RefSeq" id="WP_132107034.1">
    <property type="nucleotide sequence ID" value="NZ_SMLB01000054.1"/>
</dbReference>
<keyword evidence="1" id="KW-1133">Transmembrane helix</keyword>